<evidence type="ECO:0000259" key="2">
    <source>
        <dbReference type="SMART" id="SM01017"/>
    </source>
</evidence>
<evidence type="ECO:0000256" key="1">
    <source>
        <dbReference type="SAM" id="MobiDB-lite"/>
    </source>
</evidence>
<dbReference type="STRING" id="13706.A0A1X2HTX2"/>
<dbReference type="PANTHER" id="PTHR11188:SF17">
    <property type="entry name" value="FI21816P1"/>
    <property type="match status" value="1"/>
</dbReference>
<dbReference type="GO" id="GO:0015031">
    <property type="term" value="P:protein transport"/>
    <property type="evidence" value="ECO:0007669"/>
    <property type="project" value="TreeGrafter"/>
</dbReference>
<dbReference type="OMA" id="SCHEWDQ"/>
<dbReference type="SUPFAM" id="SSF81296">
    <property type="entry name" value="E set domains"/>
    <property type="match status" value="1"/>
</dbReference>
<dbReference type="InterPro" id="IPR014752">
    <property type="entry name" value="Arrestin-like_C"/>
</dbReference>
<dbReference type="Gene3D" id="2.60.40.640">
    <property type="match status" value="2"/>
</dbReference>
<gene>
    <name evidence="3" type="ORF">BCR43DRAFT_482574</name>
</gene>
<dbReference type="InParanoid" id="A0A1X2HTX2"/>
<reference evidence="3 4" key="1">
    <citation type="submission" date="2016-07" db="EMBL/GenBank/DDBJ databases">
        <title>Pervasive Adenine N6-methylation of Active Genes in Fungi.</title>
        <authorList>
            <consortium name="DOE Joint Genome Institute"/>
            <person name="Mondo S.J."/>
            <person name="Dannebaum R.O."/>
            <person name="Kuo R.C."/>
            <person name="Labutti K."/>
            <person name="Haridas S."/>
            <person name="Kuo A."/>
            <person name="Salamov A."/>
            <person name="Ahrendt S.R."/>
            <person name="Lipzen A."/>
            <person name="Sullivan W."/>
            <person name="Andreopoulos W.B."/>
            <person name="Clum A."/>
            <person name="Lindquist E."/>
            <person name="Daum C."/>
            <person name="Ramamoorthy G.K."/>
            <person name="Gryganskyi A."/>
            <person name="Culley D."/>
            <person name="Magnuson J.K."/>
            <person name="James T.Y."/>
            <person name="O'Malley M.A."/>
            <person name="Stajich J.E."/>
            <person name="Spatafora J.W."/>
            <person name="Visel A."/>
            <person name="Grigoriev I.V."/>
        </authorList>
    </citation>
    <scope>NUCLEOTIDE SEQUENCE [LARGE SCALE GENOMIC DNA]</scope>
    <source>
        <strain evidence="3 4">NRRL 2496</strain>
    </source>
</reference>
<name>A0A1X2HTX2_SYNRA</name>
<dbReference type="InterPro" id="IPR011022">
    <property type="entry name" value="Arrestin_C-like"/>
</dbReference>
<dbReference type="InterPro" id="IPR014756">
    <property type="entry name" value="Ig_E-set"/>
</dbReference>
<dbReference type="SMART" id="SM01017">
    <property type="entry name" value="Arrestin_C"/>
    <property type="match status" value="1"/>
</dbReference>
<sequence length="377" mass="41388">MGNKSTKTIFSVQEVIWGRAQPGSVQELKSGSHMYLFAIKLPNVNYPPSTQGSNLGHRIEYQLQGFLALQQDGRTMETNIAPVMYLPFVPCTPEGSHLEVQRQAIIQRGDGIVELKAQLLKSAYCPGDVCTIKFALENKSDHRISTVQISLVVCTSKKRQTMYSETVYLSAPKQSNMRSVCRFTIPSACPPTTFCQDCHISYHILITVPNHHSSAWPFYNFTSNSSSYASSTSSSTYSTSSSEAKCNALTIPLTIATVPNTYPVPPHMQLPLPNFRQGSHELPSFIPSIESPLASPRSPSVESPLATSPERRSLLSTQSTLFDGRITHQDVTGHLMVPMRTRRPSTSSSLSSFRTDCSADVSTLVSDSSFPTRLASA</sequence>
<evidence type="ECO:0000313" key="4">
    <source>
        <dbReference type="Proteomes" id="UP000242180"/>
    </source>
</evidence>
<dbReference type="GO" id="GO:0005737">
    <property type="term" value="C:cytoplasm"/>
    <property type="evidence" value="ECO:0007669"/>
    <property type="project" value="TreeGrafter"/>
</dbReference>
<dbReference type="EMBL" id="MCGN01000001">
    <property type="protein sequence ID" value="ORZ03009.1"/>
    <property type="molecule type" value="Genomic_DNA"/>
</dbReference>
<dbReference type="Pfam" id="PF02752">
    <property type="entry name" value="Arrestin_C"/>
    <property type="match status" value="1"/>
</dbReference>
<protein>
    <recommendedName>
        <fullName evidence="2">Arrestin C-terminal-like domain-containing protein</fullName>
    </recommendedName>
</protein>
<dbReference type="PANTHER" id="PTHR11188">
    <property type="entry name" value="ARRESTIN DOMAIN CONTAINING PROTEIN"/>
    <property type="match status" value="1"/>
</dbReference>
<feature type="domain" description="Arrestin C-terminal-like" evidence="2">
    <location>
        <begin position="109"/>
        <end position="260"/>
    </location>
</feature>
<keyword evidence="4" id="KW-1185">Reference proteome</keyword>
<dbReference type="AlphaFoldDB" id="A0A1X2HTX2"/>
<comment type="caution">
    <text evidence="3">The sequence shown here is derived from an EMBL/GenBank/DDBJ whole genome shotgun (WGS) entry which is preliminary data.</text>
</comment>
<proteinExistence type="predicted"/>
<dbReference type="InterPro" id="IPR050357">
    <property type="entry name" value="Arrestin_domain-protein"/>
</dbReference>
<dbReference type="Proteomes" id="UP000242180">
    <property type="component" value="Unassembled WGS sequence"/>
</dbReference>
<accession>A0A1X2HTX2</accession>
<organism evidence="3 4">
    <name type="scientific">Syncephalastrum racemosum</name>
    <name type="common">Filamentous fungus</name>
    <dbReference type="NCBI Taxonomy" id="13706"/>
    <lineage>
        <taxon>Eukaryota</taxon>
        <taxon>Fungi</taxon>
        <taxon>Fungi incertae sedis</taxon>
        <taxon>Mucoromycota</taxon>
        <taxon>Mucoromycotina</taxon>
        <taxon>Mucoromycetes</taxon>
        <taxon>Mucorales</taxon>
        <taxon>Syncephalastraceae</taxon>
        <taxon>Syncephalastrum</taxon>
    </lineage>
</organism>
<evidence type="ECO:0000313" key="3">
    <source>
        <dbReference type="EMBL" id="ORZ03009.1"/>
    </source>
</evidence>
<feature type="region of interest" description="Disordered" evidence="1">
    <location>
        <begin position="286"/>
        <end position="312"/>
    </location>
</feature>
<dbReference type="OrthoDB" id="387657at2759"/>